<evidence type="ECO:0000256" key="1">
    <source>
        <dbReference type="ARBA" id="ARBA00010541"/>
    </source>
</evidence>
<keyword evidence="11" id="KW-1185">Reference proteome</keyword>
<evidence type="ECO:0000313" key="11">
    <source>
        <dbReference type="Proteomes" id="UP001403385"/>
    </source>
</evidence>
<evidence type="ECO:0000259" key="9">
    <source>
        <dbReference type="PROSITE" id="PS50106"/>
    </source>
</evidence>
<feature type="active site" description="Charge relay system" evidence="7">
    <location>
        <position position="239"/>
    </location>
</feature>
<comment type="similarity">
    <text evidence="1">Belongs to the peptidase S1C family.</text>
</comment>
<name>A0AAW9SIX7_9BACT</name>
<dbReference type="PRINTS" id="PR00834">
    <property type="entry name" value="PROTEASES2C"/>
</dbReference>
<feature type="binding site" evidence="8">
    <location>
        <position position="132"/>
    </location>
    <ligand>
        <name>substrate</name>
    </ligand>
</feature>
<organism evidence="10 11">
    <name type="scientific">Rapidithrix thailandica</name>
    <dbReference type="NCBI Taxonomy" id="413964"/>
    <lineage>
        <taxon>Bacteria</taxon>
        <taxon>Pseudomonadati</taxon>
        <taxon>Bacteroidota</taxon>
        <taxon>Cytophagia</taxon>
        <taxon>Cytophagales</taxon>
        <taxon>Flammeovirgaceae</taxon>
        <taxon>Rapidithrix</taxon>
    </lineage>
</organism>
<accession>A0AAW9SIX7</accession>
<comment type="caution">
    <text evidence="10">The sequence shown here is derived from an EMBL/GenBank/DDBJ whole genome shotgun (WGS) entry which is preliminary data.</text>
</comment>
<dbReference type="Gene3D" id="2.30.42.10">
    <property type="match status" value="2"/>
</dbReference>
<dbReference type="InterPro" id="IPR009003">
    <property type="entry name" value="Peptidase_S1_PA"/>
</dbReference>
<evidence type="ECO:0000256" key="2">
    <source>
        <dbReference type="ARBA" id="ARBA00022670"/>
    </source>
</evidence>
<evidence type="ECO:0000256" key="6">
    <source>
        <dbReference type="ARBA" id="ARBA00022825"/>
    </source>
</evidence>
<dbReference type="EMBL" id="JBDKWZ010000020">
    <property type="protein sequence ID" value="MEN7551208.1"/>
    <property type="molecule type" value="Genomic_DNA"/>
</dbReference>
<feature type="active site" description="Charge relay system" evidence="7">
    <location>
        <position position="162"/>
    </location>
</feature>
<dbReference type="AlphaFoldDB" id="A0AAW9SIX7"/>
<dbReference type="GO" id="GO:0006508">
    <property type="term" value="P:proteolysis"/>
    <property type="evidence" value="ECO:0007669"/>
    <property type="project" value="UniProtKB-KW"/>
</dbReference>
<sequence>MKTTIKLILAGMIGGMITLGSYKLFEPEQASQQNYPRENIPARYSNYSVNNAHKVAEAALDFTYAAEKTVDAVVHIRSVSSRTTGGPQQIPAPFRFFFDEEDLGRGYQPQPQVGSGSGVIISKDGYIVTNNHVIDNADEIEVTLHDNRSFAAKVVGTDPSTDIAVIKIDEENLPSLTYGSSDALKLGEWVLAVGNPFNLSSTVTAGIVSSKARNIRIIRDNAAIESFIQTDAAVNPGNSGGALVNLRGELVGINTAISSPTGSYTGYAFAVPVTIVQKVVSDLKTYGKVQRAYLGVYIRDMSSKLAEELKTTITEGVYVDSLVVEGAGDLAGIQKKDIIMNVDGKPVKSVAELQEAIGRKKPGDVVKILLNRNGSSKTLSVELKNREGSKDLVKAHKNSTLQELGAEFETLSKQEKKELNLESGVRLKKLYPGKLRSKTQMKEGLIITKINNKLINSVEDLIEELEDTKGGVLIEGMYPGKDGVEYFGFGM</sequence>
<dbReference type="InterPro" id="IPR011782">
    <property type="entry name" value="Pept_S1C_Do"/>
</dbReference>
<dbReference type="GO" id="GO:0004252">
    <property type="term" value="F:serine-type endopeptidase activity"/>
    <property type="evidence" value="ECO:0007669"/>
    <property type="project" value="InterPro"/>
</dbReference>
<evidence type="ECO:0000256" key="4">
    <source>
        <dbReference type="ARBA" id="ARBA00022737"/>
    </source>
</evidence>
<dbReference type="PROSITE" id="PS50106">
    <property type="entry name" value="PDZ"/>
    <property type="match status" value="1"/>
</dbReference>
<keyword evidence="6" id="KW-0720">Serine protease</keyword>
<dbReference type="Pfam" id="PF13180">
    <property type="entry name" value="PDZ_2"/>
    <property type="match status" value="1"/>
</dbReference>
<dbReference type="InterPro" id="IPR001478">
    <property type="entry name" value="PDZ"/>
</dbReference>
<evidence type="ECO:0000313" key="10">
    <source>
        <dbReference type="EMBL" id="MEN7551208.1"/>
    </source>
</evidence>
<feature type="active site" description="Charge relay system" evidence="7">
    <location>
        <position position="132"/>
    </location>
</feature>
<keyword evidence="3" id="KW-0732">Signal</keyword>
<keyword evidence="4" id="KW-0677">Repeat</keyword>
<dbReference type="NCBIfam" id="TIGR02037">
    <property type="entry name" value="degP_htrA_DO"/>
    <property type="match status" value="1"/>
</dbReference>
<keyword evidence="5 10" id="KW-0378">Hydrolase</keyword>
<dbReference type="PANTHER" id="PTHR22939">
    <property type="entry name" value="SERINE PROTEASE FAMILY S1C HTRA-RELATED"/>
    <property type="match status" value="1"/>
</dbReference>
<keyword evidence="2" id="KW-0645">Protease</keyword>
<dbReference type="SUPFAM" id="SSF50156">
    <property type="entry name" value="PDZ domain-like"/>
    <property type="match status" value="1"/>
</dbReference>
<dbReference type="InterPro" id="IPR036034">
    <property type="entry name" value="PDZ_sf"/>
</dbReference>
<evidence type="ECO:0000256" key="5">
    <source>
        <dbReference type="ARBA" id="ARBA00022801"/>
    </source>
</evidence>
<gene>
    <name evidence="10" type="ORF">AAG747_25040</name>
</gene>
<dbReference type="EC" id="3.4.21.107" evidence="10"/>
<reference evidence="10 11" key="1">
    <citation type="submission" date="2024-04" db="EMBL/GenBank/DDBJ databases">
        <title>Novel genus in family Flammeovirgaceae.</title>
        <authorList>
            <person name="Nguyen T.H."/>
            <person name="Vuong T.Q."/>
            <person name="Le H."/>
            <person name="Kim S.-G."/>
        </authorList>
    </citation>
    <scope>NUCLEOTIDE SEQUENCE [LARGE SCALE GENOMIC DNA]</scope>
    <source>
        <strain evidence="10 11">JCM 23209</strain>
    </source>
</reference>
<dbReference type="InterPro" id="IPR001940">
    <property type="entry name" value="Peptidase_S1C"/>
</dbReference>
<evidence type="ECO:0000256" key="3">
    <source>
        <dbReference type="ARBA" id="ARBA00022729"/>
    </source>
</evidence>
<feature type="domain" description="PDZ" evidence="9">
    <location>
        <begin position="283"/>
        <end position="374"/>
    </location>
</feature>
<proteinExistence type="inferred from homology"/>
<protein>
    <submittedName>
        <fullName evidence="10">Do family serine endopeptidase</fullName>
        <ecNumber evidence="10">3.4.21.107</ecNumber>
    </submittedName>
</protein>
<feature type="binding site" evidence="8">
    <location>
        <begin position="237"/>
        <end position="239"/>
    </location>
    <ligand>
        <name>substrate</name>
    </ligand>
</feature>
<dbReference type="PANTHER" id="PTHR22939:SF129">
    <property type="entry name" value="SERINE PROTEASE HTRA2, MITOCHONDRIAL"/>
    <property type="match status" value="1"/>
</dbReference>
<evidence type="ECO:0000256" key="8">
    <source>
        <dbReference type="PIRSR" id="PIRSR611782-2"/>
    </source>
</evidence>
<dbReference type="Pfam" id="PF13365">
    <property type="entry name" value="Trypsin_2"/>
    <property type="match status" value="1"/>
</dbReference>
<dbReference type="RefSeq" id="WP_346823989.1">
    <property type="nucleotide sequence ID" value="NZ_JBDKWZ010000020.1"/>
</dbReference>
<dbReference type="Gene3D" id="2.40.10.120">
    <property type="match status" value="1"/>
</dbReference>
<dbReference type="Proteomes" id="UP001403385">
    <property type="component" value="Unassembled WGS sequence"/>
</dbReference>
<dbReference type="SUPFAM" id="SSF50494">
    <property type="entry name" value="Trypsin-like serine proteases"/>
    <property type="match status" value="1"/>
</dbReference>
<dbReference type="SMART" id="SM00228">
    <property type="entry name" value="PDZ"/>
    <property type="match status" value="2"/>
</dbReference>
<feature type="binding site" evidence="8">
    <location>
        <position position="162"/>
    </location>
    <ligand>
        <name>substrate</name>
    </ligand>
</feature>
<evidence type="ECO:0000256" key="7">
    <source>
        <dbReference type="PIRSR" id="PIRSR611782-1"/>
    </source>
</evidence>